<gene>
    <name evidence="1" type="ORF">L6452_17460</name>
</gene>
<protein>
    <submittedName>
        <fullName evidence="1">Uncharacterized protein</fullName>
    </submittedName>
</protein>
<reference evidence="2" key="1">
    <citation type="journal article" date="2022" name="Mol. Ecol. Resour.">
        <title>The genomes of chicory, endive, great burdock and yacon provide insights into Asteraceae palaeo-polyploidization history and plant inulin production.</title>
        <authorList>
            <person name="Fan W."/>
            <person name="Wang S."/>
            <person name="Wang H."/>
            <person name="Wang A."/>
            <person name="Jiang F."/>
            <person name="Liu H."/>
            <person name="Zhao H."/>
            <person name="Xu D."/>
            <person name="Zhang Y."/>
        </authorList>
    </citation>
    <scope>NUCLEOTIDE SEQUENCE [LARGE SCALE GENOMIC DNA]</scope>
    <source>
        <strain evidence="2">cv. Niubang</strain>
    </source>
</reference>
<name>A0ACB9C3H0_ARCLA</name>
<evidence type="ECO:0000313" key="1">
    <source>
        <dbReference type="EMBL" id="KAI3728816.1"/>
    </source>
</evidence>
<accession>A0ACB9C3H0</accession>
<reference evidence="1 2" key="2">
    <citation type="journal article" date="2022" name="Mol. Ecol. Resour.">
        <title>The genomes of chicory, endive, great burdock and yacon provide insights into Asteraceae paleo-polyploidization history and plant inulin production.</title>
        <authorList>
            <person name="Fan W."/>
            <person name="Wang S."/>
            <person name="Wang H."/>
            <person name="Wang A."/>
            <person name="Jiang F."/>
            <person name="Liu H."/>
            <person name="Zhao H."/>
            <person name="Xu D."/>
            <person name="Zhang Y."/>
        </authorList>
    </citation>
    <scope>NUCLEOTIDE SEQUENCE [LARGE SCALE GENOMIC DNA]</scope>
    <source>
        <strain evidence="2">cv. Niubang</strain>
    </source>
</reference>
<proteinExistence type="predicted"/>
<dbReference type="EMBL" id="CM042051">
    <property type="protein sequence ID" value="KAI3728816.1"/>
    <property type="molecule type" value="Genomic_DNA"/>
</dbReference>
<keyword evidence="2" id="KW-1185">Reference proteome</keyword>
<sequence>MKKHPLRNIQLTSARGTVRQSPVLGTVADGGGREEAAGHGGVAESCGGGSCSGREKGKKFLFVFVFFKWEERDPKP</sequence>
<dbReference type="Proteomes" id="UP001055879">
    <property type="component" value="Linkage Group LG05"/>
</dbReference>
<evidence type="ECO:0000313" key="2">
    <source>
        <dbReference type="Proteomes" id="UP001055879"/>
    </source>
</evidence>
<comment type="caution">
    <text evidence="1">The sequence shown here is derived from an EMBL/GenBank/DDBJ whole genome shotgun (WGS) entry which is preliminary data.</text>
</comment>
<organism evidence="1 2">
    <name type="scientific">Arctium lappa</name>
    <name type="common">Greater burdock</name>
    <name type="synonym">Lappa major</name>
    <dbReference type="NCBI Taxonomy" id="4217"/>
    <lineage>
        <taxon>Eukaryota</taxon>
        <taxon>Viridiplantae</taxon>
        <taxon>Streptophyta</taxon>
        <taxon>Embryophyta</taxon>
        <taxon>Tracheophyta</taxon>
        <taxon>Spermatophyta</taxon>
        <taxon>Magnoliopsida</taxon>
        <taxon>eudicotyledons</taxon>
        <taxon>Gunneridae</taxon>
        <taxon>Pentapetalae</taxon>
        <taxon>asterids</taxon>
        <taxon>campanulids</taxon>
        <taxon>Asterales</taxon>
        <taxon>Asteraceae</taxon>
        <taxon>Carduoideae</taxon>
        <taxon>Cardueae</taxon>
        <taxon>Arctiinae</taxon>
        <taxon>Arctium</taxon>
    </lineage>
</organism>